<dbReference type="EMBL" id="CP034687">
    <property type="protein sequence ID" value="AZS83479.1"/>
    <property type="molecule type" value="Genomic_DNA"/>
</dbReference>
<organism evidence="2 4">
    <name type="scientific">Streptomyces griseoviridis</name>
    <dbReference type="NCBI Taxonomy" id="45398"/>
    <lineage>
        <taxon>Bacteria</taxon>
        <taxon>Bacillati</taxon>
        <taxon>Actinomycetota</taxon>
        <taxon>Actinomycetes</taxon>
        <taxon>Kitasatosporales</taxon>
        <taxon>Streptomycetaceae</taxon>
        <taxon>Streptomyces</taxon>
    </lineage>
</organism>
<dbReference type="EMBL" id="CP029078">
    <property type="protein sequence ID" value="QCN89668.1"/>
    <property type="molecule type" value="Genomic_DNA"/>
</dbReference>
<dbReference type="Proteomes" id="UP000271291">
    <property type="component" value="Chromosome"/>
</dbReference>
<dbReference type="KEGG" id="sgd:ELQ87_03630"/>
<dbReference type="RefSeq" id="WP_127176390.1">
    <property type="nucleotide sequence ID" value="NZ_CP029078.1"/>
</dbReference>
<keyword evidence="1" id="KW-0472">Membrane</keyword>
<reference evidence="2 4" key="2">
    <citation type="submission" date="2018-12" db="EMBL/GenBank/DDBJ databases">
        <title>Streptomyces griseoviridis F1-27 complete genome.</title>
        <authorList>
            <person name="Mariita R.M."/>
            <person name="Sello J.K."/>
        </authorList>
    </citation>
    <scope>NUCLEOTIDE SEQUENCE [LARGE SCALE GENOMIC DNA]</scope>
    <source>
        <strain evidence="2 4">F1-27</strain>
    </source>
</reference>
<dbReference type="OrthoDB" id="3870305at2"/>
<evidence type="ECO:0000313" key="4">
    <source>
        <dbReference type="Proteomes" id="UP000271291"/>
    </source>
</evidence>
<gene>
    <name evidence="3" type="ORF">DDJ31_35725</name>
    <name evidence="2" type="ORF">ELQ87_03630</name>
</gene>
<evidence type="ECO:0000313" key="3">
    <source>
        <dbReference type="EMBL" id="QCN89668.1"/>
    </source>
</evidence>
<dbReference type="Proteomes" id="UP000501753">
    <property type="component" value="Chromosome"/>
</dbReference>
<sequence>MKVSVLVLNFLPLIVFSLLARVLPSNGIGVAGLVAAVLALGALLLSRPILPPKIISVLSLVVFAVIAALGLTLGRQDDARLATWGGAGVGVVLGLLILALVPVMPFTEQFAREQVPRSAWGSPTFRRVNRVLSTAWGVAIVALGVSRIVAASLERFHAIEVIFGLILPVWIIVQMLRFTKSYPERVAHGGAGGGPD</sequence>
<feature type="transmembrane region" description="Helical" evidence="1">
    <location>
        <begin position="156"/>
        <end position="176"/>
    </location>
</feature>
<feature type="transmembrane region" description="Helical" evidence="1">
    <location>
        <begin position="30"/>
        <end position="50"/>
    </location>
</feature>
<evidence type="ECO:0000313" key="2">
    <source>
        <dbReference type="EMBL" id="AZS83479.1"/>
    </source>
</evidence>
<evidence type="ECO:0008006" key="6">
    <source>
        <dbReference type="Google" id="ProtNLM"/>
    </source>
</evidence>
<accession>A0A3S9Z739</accession>
<feature type="transmembrane region" description="Helical" evidence="1">
    <location>
        <begin position="81"/>
        <end position="107"/>
    </location>
</feature>
<keyword evidence="1" id="KW-0812">Transmembrane</keyword>
<name>A0A3S9Z739_STRGD</name>
<keyword evidence="1" id="KW-1133">Transmembrane helix</keyword>
<protein>
    <recommendedName>
        <fullName evidence="6">DUF3159 domain-containing protein</fullName>
    </recommendedName>
</protein>
<reference evidence="3 5" key="1">
    <citation type="submission" date="2018-04" db="EMBL/GenBank/DDBJ databases">
        <title>Complete genome sequences of Streptomyces griseoviridis K61 and characterization of antagonistic properties of biological control agents.</title>
        <authorList>
            <person name="Mariita R.M."/>
            <person name="Sello J.K."/>
        </authorList>
    </citation>
    <scope>NUCLEOTIDE SEQUENCE [LARGE SCALE GENOMIC DNA]</scope>
    <source>
        <strain evidence="3 5">K61</strain>
    </source>
</reference>
<keyword evidence="5" id="KW-1185">Reference proteome</keyword>
<evidence type="ECO:0000256" key="1">
    <source>
        <dbReference type="SAM" id="Phobius"/>
    </source>
</evidence>
<dbReference type="AlphaFoldDB" id="A0A3S9Z739"/>
<proteinExistence type="predicted"/>
<feature type="transmembrane region" description="Helical" evidence="1">
    <location>
        <begin position="57"/>
        <end position="75"/>
    </location>
</feature>
<evidence type="ECO:0000313" key="5">
    <source>
        <dbReference type="Proteomes" id="UP000501753"/>
    </source>
</evidence>
<feature type="transmembrane region" description="Helical" evidence="1">
    <location>
        <begin position="128"/>
        <end position="150"/>
    </location>
</feature>